<comment type="caution">
    <text evidence="2">The sequence shown here is derived from an EMBL/GenBank/DDBJ whole genome shotgun (WGS) entry which is preliminary data.</text>
</comment>
<dbReference type="STRING" id="1802128.A3H64_02375"/>
<feature type="transmembrane region" description="Helical" evidence="1">
    <location>
        <begin position="132"/>
        <end position="152"/>
    </location>
</feature>
<feature type="transmembrane region" description="Helical" evidence="1">
    <location>
        <begin position="79"/>
        <end position="99"/>
    </location>
</feature>
<keyword evidence="1" id="KW-1133">Transmembrane helix</keyword>
<protein>
    <submittedName>
        <fullName evidence="2">Uncharacterized protein</fullName>
    </submittedName>
</protein>
<name>A0A1G2H129_9BACT</name>
<feature type="transmembrane region" description="Helical" evidence="1">
    <location>
        <begin position="7"/>
        <end position="31"/>
    </location>
</feature>
<keyword evidence="1" id="KW-0472">Membrane</keyword>
<evidence type="ECO:0000256" key="1">
    <source>
        <dbReference type="SAM" id="Phobius"/>
    </source>
</evidence>
<evidence type="ECO:0000313" key="3">
    <source>
        <dbReference type="Proteomes" id="UP000178186"/>
    </source>
</evidence>
<evidence type="ECO:0000313" key="2">
    <source>
        <dbReference type="EMBL" id="OGZ56153.1"/>
    </source>
</evidence>
<organism evidence="2 3">
    <name type="scientific">Candidatus Ryanbacteria bacterium RIFCSPLOWO2_02_FULL_45_11c</name>
    <dbReference type="NCBI Taxonomy" id="1802128"/>
    <lineage>
        <taxon>Bacteria</taxon>
        <taxon>Candidatus Ryaniibacteriota</taxon>
    </lineage>
</organism>
<gene>
    <name evidence="2" type="ORF">A3H64_02375</name>
</gene>
<dbReference type="AlphaFoldDB" id="A0A1G2H129"/>
<keyword evidence="1" id="KW-0812">Transmembrane</keyword>
<dbReference type="EMBL" id="MHNY01000020">
    <property type="protein sequence ID" value="OGZ56153.1"/>
    <property type="molecule type" value="Genomic_DNA"/>
</dbReference>
<reference evidence="2 3" key="1">
    <citation type="journal article" date="2016" name="Nat. Commun.">
        <title>Thousands of microbial genomes shed light on interconnected biogeochemical processes in an aquifer system.</title>
        <authorList>
            <person name="Anantharaman K."/>
            <person name="Brown C.T."/>
            <person name="Hug L.A."/>
            <person name="Sharon I."/>
            <person name="Castelle C.J."/>
            <person name="Probst A.J."/>
            <person name="Thomas B.C."/>
            <person name="Singh A."/>
            <person name="Wilkins M.J."/>
            <person name="Karaoz U."/>
            <person name="Brodie E.L."/>
            <person name="Williams K.H."/>
            <person name="Hubbard S.S."/>
            <person name="Banfield J.F."/>
        </authorList>
    </citation>
    <scope>NUCLEOTIDE SEQUENCE [LARGE SCALE GENOMIC DNA]</scope>
</reference>
<feature type="transmembrane region" description="Helical" evidence="1">
    <location>
        <begin position="106"/>
        <end position="126"/>
    </location>
</feature>
<dbReference type="Proteomes" id="UP000178186">
    <property type="component" value="Unassembled WGS sequence"/>
</dbReference>
<accession>A0A1G2H129</accession>
<sequence>MSKYTIINFIIGGAIAVILSVLLVLGLRIFVPPPEYPSYSYNNIPCATDEQTCYERQQREYSMQQEKYEKDSDVYGGKIFIAANIAGLIILLVGITCFAMGLGTNVGAGIILAGAFGISFGYVWGWNGADDTVKFGVGVIVALIVIAGGVLVNYMHARATTIPTTSL</sequence>
<proteinExistence type="predicted"/>